<dbReference type="PANTHER" id="PTHR24388">
    <property type="entry name" value="ZINC FINGER PROTEIN"/>
    <property type="match status" value="1"/>
</dbReference>
<evidence type="ECO:0000313" key="15">
    <source>
        <dbReference type="Proteomes" id="UP000790833"/>
    </source>
</evidence>
<proteinExistence type="inferred from homology"/>
<dbReference type="AlphaFoldDB" id="A0A9P7V8J7"/>
<evidence type="ECO:0000256" key="9">
    <source>
        <dbReference type="ARBA" id="ARBA00038089"/>
    </source>
</evidence>
<dbReference type="GO" id="GO:0071468">
    <property type="term" value="P:cellular response to acidic pH"/>
    <property type="evidence" value="ECO:0007669"/>
    <property type="project" value="UniProtKB-ARBA"/>
</dbReference>
<dbReference type="SUPFAM" id="SSF57667">
    <property type="entry name" value="beta-beta-alpha zinc fingers"/>
    <property type="match status" value="1"/>
</dbReference>
<keyword evidence="15" id="KW-1185">Reference proteome</keyword>
<evidence type="ECO:0000256" key="6">
    <source>
        <dbReference type="ARBA" id="ARBA00023015"/>
    </source>
</evidence>
<dbReference type="EMBL" id="JAHMUF010000012">
    <property type="protein sequence ID" value="KAG7193405.1"/>
    <property type="molecule type" value="Genomic_DNA"/>
</dbReference>
<dbReference type="GO" id="GO:0008270">
    <property type="term" value="F:zinc ion binding"/>
    <property type="evidence" value="ECO:0007669"/>
    <property type="project" value="UniProtKB-KW"/>
</dbReference>
<gene>
    <name evidence="14" type="primary">CRZ1</name>
    <name evidence="14" type="ORF">KQ657_000823</name>
</gene>
<keyword evidence="8" id="KW-0539">Nucleus</keyword>
<dbReference type="SMART" id="SM00355">
    <property type="entry name" value="ZnF_C2H2"/>
    <property type="match status" value="2"/>
</dbReference>
<dbReference type="Proteomes" id="UP000790833">
    <property type="component" value="Unassembled WGS sequence"/>
</dbReference>
<evidence type="ECO:0000256" key="10">
    <source>
        <dbReference type="ARBA" id="ARBA00039490"/>
    </source>
</evidence>
<dbReference type="FunFam" id="3.30.160.60:FF:000181">
    <property type="entry name" value="C2H2 type zinc finger protein"/>
    <property type="match status" value="1"/>
</dbReference>
<evidence type="ECO:0000256" key="5">
    <source>
        <dbReference type="ARBA" id="ARBA00022833"/>
    </source>
</evidence>
<evidence type="ECO:0000256" key="11">
    <source>
        <dbReference type="PROSITE-ProRule" id="PRU00042"/>
    </source>
</evidence>
<comment type="caution">
    <text evidence="14">The sequence shown here is derived from an EMBL/GenBank/DDBJ whole genome shotgun (WGS) entry which is preliminary data.</text>
</comment>
<evidence type="ECO:0000259" key="13">
    <source>
        <dbReference type="PROSITE" id="PS50157"/>
    </source>
</evidence>
<evidence type="ECO:0000313" key="14">
    <source>
        <dbReference type="EMBL" id="KAG7193405.1"/>
    </source>
</evidence>
<keyword evidence="6" id="KW-0805">Transcription regulation</keyword>
<name>A0A9P7V8J7_9ASCO</name>
<feature type="domain" description="C2H2-type" evidence="13">
    <location>
        <begin position="607"/>
        <end position="643"/>
    </location>
</feature>
<dbReference type="GO" id="GO:0071248">
    <property type="term" value="P:cellular response to metal ion"/>
    <property type="evidence" value="ECO:0007669"/>
    <property type="project" value="UniProtKB-ARBA"/>
</dbReference>
<feature type="compositionally biased region" description="Polar residues" evidence="12">
    <location>
        <begin position="667"/>
        <end position="685"/>
    </location>
</feature>
<protein>
    <recommendedName>
        <fullName evidence="10">pH-response transcription factor pacC/RIM101</fullName>
    </recommendedName>
</protein>
<evidence type="ECO:0000256" key="3">
    <source>
        <dbReference type="ARBA" id="ARBA00022737"/>
    </source>
</evidence>
<keyword evidence="4 11" id="KW-0863">Zinc-finger</keyword>
<feature type="region of interest" description="Disordered" evidence="12">
    <location>
        <begin position="656"/>
        <end position="693"/>
    </location>
</feature>
<keyword evidence="5" id="KW-0862">Zinc</keyword>
<dbReference type="GO" id="GO:0005634">
    <property type="term" value="C:nucleus"/>
    <property type="evidence" value="ECO:0007669"/>
    <property type="project" value="UniProtKB-SubCell"/>
</dbReference>
<dbReference type="InterPro" id="IPR036236">
    <property type="entry name" value="Znf_C2H2_sf"/>
</dbReference>
<keyword evidence="14" id="KW-0238">DNA-binding</keyword>
<dbReference type="GO" id="GO:0000978">
    <property type="term" value="F:RNA polymerase II cis-regulatory region sequence-specific DNA binding"/>
    <property type="evidence" value="ECO:0007669"/>
    <property type="project" value="TreeGrafter"/>
</dbReference>
<dbReference type="FunFam" id="3.30.160.60:FF:000100">
    <property type="entry name" value="Zinc finger 45-like"/>
    <property type="match status" value="1"/>
</dbReference>
<dbReference type="PANTHER" id="PTHR24388:SF54">
    <property type="entry name" value="PROTEIN ESCARGOT"/>
    <property type="match status" value="1"/>
</dbReference>
<dbReference type="InterPro" id="IPR013087">
    <property type="entry name" value="Znf_C2H2_type"/>
</dbReference>
<reference evidence="14" key="1">
    <citation type="submission" date="2021-03" db="EMBL/GenBank/DDBJ databases">
        <authorList>
            <person name="Palmer J.M."/>
        </authorList>
    </citation>
    <scope>NUCLEOTIDE SEQUENCE</scope>
    <source>
        <strain evidence="14">ARV_011</strain>
    </source>
</reference>
<dbReference type="Pfam" id="PF00096">
    <property type="entry name" value="zf-C2H2"/>
    <property type="match status" value="2"/>
</dbReference>
<keyword evidence="3" id="KW-0677">Repeat</keyword>
<dbReference type="InterPro" id="IPR050527">
    <property type="entry name" value="Snail/Krueppel_Znf"/>
</dbReference>
<feature type="region of interest" description="Disordered" evidence="12">
    <location>
        <begin position="93"/>
        <end position="138"/>
    </location>
</feature>
<evidence type="ECO:0000256" key="12">
    <source>
        <dbReference type="SAM" id="MobiDB-lite"/>
    </source>
</evidence>
<evidence type="ECO:0000256" key="8">
    <source>
        <dbReference type="ARBA" id="ARBA00023242"/>
    </source>
</evidence>
<comment type="similarity">
    <text evidence="9">Belongs to the pacC/RIM101 family.</text>
</comment>
<feature type="region of interest" description="Disordered" evidence="12">
    <location>
        <begin position="488"/>
        <end position="524"/>
    </location>
</feature>
<evidence type="ECO:0000256" key="7">
    <source>
        <dbReference type="ARBA" id="ARBA00023163"/>
    </source>
</evidence>
<comment type="subcellular location">
    <subcellularLocation>
        <location evidence="1">Nucleus</location>
    </subcellularLocation>
</comment>
<keyword evidence="7" id="KW-0804">Transcription</keyword>
<evidence type="ECO:0000256" key="1">
    <source>
        <dbReference type="ARBA" id="ARBA00004123"/>
    </source>
</evidence>
<dbReference type="PROSITE" id="PS50157">
    <property type="entry name" value="ZINC_FINGER_C2H2_2"/>
    <property type="match status" value="3"/>
</dbReference>
<feature type="region of interest" description="Disordered" evidence="12">
    <location>
        <begin position="282"/>
        <end position="308"/>
    </location>
</feature>
<sequence>MSVPYNQKDDSNGVYDMVNLSPPPALPNTAHQLTSVHAQGRMSQSQGAYGFLNGTESLGDPDSSASAGQVLMNDTLNANYMPAPNNSTKLNHNEGVNNNSMGFNPNNTSGHINQNLPYGSQGGNSNARNTNSGDRQTAPQITGQLSMQQDFISIGQPPSYQGHNNLYLDVDEYLSDAEAAAFEADFLGVAPGSDLNPEIILSKPAPTNYSSNGLSIQGMNYLSPSNHLTINRGHKRLASLVHSEYDQATRVDYLDPKSPAASSFSSHSLYSDYLNNNEPTSPFQDAISHFSNNYSDLGDDENNTNSANADPEVKLEESYLVPSSQYNAPNSFDTEILLGGSISSSNLIGLTDSPQMTSPGGTPLEGVKTKAMLPEVALTVSNLNTFEQLQYTNRDPLPNYNADGIRVAINQAPEEVAAKTPSLFSNSSANSSIHDTKTEKLANLSRSSSNQNANLTHLLPNSSYLGNNRLSVEDLDSDLLNIDNNSVRRGRKKSISERSSSKSPLRNRSKSLYSDGGEEQGLNPISSREKMLELASPNQSSKRTQKHPSLFACDLCGKLFTRPYNLKSHYRTHTDERPFICSVCGKAFARQHDRKRHEDLHLGEKKFQCKGFLRNGSEYGCGRKFARADALRRHFQTEAGKNCIRLLVEEDALEKKNGGPGSEILASLTTPSTSSEGYLSPTTIPQVAISPPE</sequence>
<dbReference type="RefSeq" id="XP_043048953.1">
    <property type="nucleotide sequence ID" value="XM_043191646.1"/>
</dbReference>
<evidence type="ECO:0000256" key="2">
    <source>
        <dbReference type="ARBA" id="ARBA00022723"/>
    </source>
</evidence>
<keyword evidence="2" id="KW-0479">Metal-binding</keyword>
<dbReference type="Gene3D" id="3.30.160.60">
    <property type="entry name" value="Classic Zinc Finger"/>
    <property type="match status" value="3"/>
</dbReference>
<accession>A0A9P7V8J7</accession>
<dbReference type="GO" id="GO:0000981">
    <property type="term" value="F:DNA-binding transcription factor activity, RNA polymerase II-specific"/>
    <property type="evidence" value="ECO:0007669"/>
    <property type="project" value="TreeGrafter"/>
</dbReference>
<organism evidence="14 15">
    <name type="scientific">Scheffersomyces spartinae</name>
    <dbReference type="NCBI Taxonomy" id="45513"/>
    <lineage>
        <taxon>Eukaryota</taxon>
        <taxon>Fungi</taxon>
        <taxon>Dikarya</taxon>
        <taxon>Ascomycota</taxon>
        <taxon>Saccharomycotina</taxon>
        <taxon>Pichiomycetes</taxon>
        <taxon>Debaryomycetaceae</taxon>
        <taxon>Scheffersomyces</taxon>
    </lineage>
</organism>
<evidence type="ECO:0000256" key="4">
    <source>
        <dbReference type="ARBA" id="ARBA00022771"/>
    </source>
</evidence>
<dbReference type="OrthoDB" id="8117402at2759"/>
<dbReference type="PROSITE" id="PS00028">
    <property type="entry name" value="ZINC_FINGER_C2H2_1"/>
    <property type="match status" value="2"/>
</dbReference>
<dbReference type="GeneID" id="66114197"/>
<feature type="domain" description="C2H2-type" evidence="13">
    <location>
        <begin position="551"/>
        <end position="578"/>
    </location>
</feature>
<feature type="domain" description="C2H2-type" evidence="13">
    <location>
        <begin position="579"/>
        <end position="606"/>
    </location>
</feature>
<feature type="compositionally biased region" description="Polar residues" evidence="12">
    <location>
        <begin position="282"/>
        <end position="295"/>
    </location>
</feature>